<dbReference type="Proteomes" id="UP000642180">
    <property type="component" value="Unassembled WGS sequence"/>
</dbReference>
<reference evidence="2" key="1">
    <citation type="journal article" date="2019" name="Int. J. Syst. Evol. Microbiol.">
        <title>The Global Catalogue of Microorganisms (GCM) 10K type strain sequencing project: providing services to taxonomists for standard genome sequencing and annotation.</title>
        <authorList>
            <consortium name="The Broad Institute Genomics Platform"/>
            <consortium name="The Broad Institute Genome Sequencing Center for Infectious Disease"/>
            <person name="Wu L."/>
            <person name="Ma J."/>
        </authorList>
    </citation>
    <scope>NUCLEOTIDE SEQUENCE [LARGE SCALE GENOMIC DNA]</scope>
    <source>
        <strain evidence="2">CCM 2767</strain>
    </source>
</reference>
<proteinExistence type="predicted"/>
<organism evidence="1 2">
    <name type="scientific">Oxalicibacterium faecigallinarum</name>
    <dbReference type="NCBI Taxonomy" id="573741"/>
    <lineage>
        <taxon>Bacteria</taxon>
        <taxon>Pseudomonadati</taxon>
        <taxon>Pseudomonadota</taxon>
        <taxon>Betaproteobacteria</taxon>
        <taxon>Burkholderiales</taxon>
        <taxon>Oxalobacteraceae</taxon>
        <taxon>Oxalicibacterium</taxon>
    </lineage>
</organism>
<accession>A0A8J3F392</accession>
<evidence type="ECO:0000313" key="2">
    <source>
        <dbReference type="Proteomes" id="UP000642180"/>
    </source>
</evidence>
<evidence type="ECO:0000313" key="1">
    <source>
        <dbReference type="EMBL" id="GGI18900.1"/>
    </source>
</evidence>
<dbReference type="AlphaFoldDB" id="A0A8J3F392"/>
<protein>
    <submittedName>
        <fullName evidence="1">Uncharacterized protein</fullName>
    </submittedName>
</protein>
<gene>
    <name evidence="1" type="ORF">GCM10008066_16390</name>
</gene>
<dbReference type="EMBL" id="BMDI01000001">
    <property type="protein sequence ID" value="GGI18900.1"/>
    <property type="molecule type" value="Genomic_DNA"/>
</dbReference>
<name>A0A8J3F392_9BURK</name>
<sequence>MAVLASAMTNVFASSDAAWEALYARTEKACLKKSNLNDPQVVGERIVFGKHILYRVEGIYPQAHMQGKKGSVYCLHPYPKGRPEIADVP</sequence>
<keyword evidence="2" id="KW-1185">Reference proteome</keyword>
<comment type="caution">
    <text evidence="1">The sequence shown here is derived from an EMBL/GenBank/DDBJ whole genome shotgun (WGS) entry which is preliminary data.</text>
</comment>